<dbReference type="InterPro" id="IPR002110">
    <property type="entry name" value="Ankyrin_rpt"/>
</dbReference>
<proteinExistence type="predicted"/>
<dbReference type="Gene3D" id="1.25.40.20">
    <property type="entry name" value="Ankyrin repeat-containing domain"/>
    <property type="match status" value="1"/>
</dbReference>
<accession>A0A380TJV6</accession>
<sequence>MKRATARTARHEGISSGWSARLRYASAALVVAAVMGTDLTGGFQLVVCPAAAAEETAARATQQLFEAVHSNDLAAARASVAAGADLEAMDRWGLTALELAIDKGYYEIAHFLAAARSSRRPGRQNPSAPAEAGRSALPGSSS</sequence>
<dbReference type="EMBL" id="UIDG01000579">
    <property type="protein sequence ID" value="SUS08287.1"/>
    <property type="molecule type" value="Genomic_DNA"/>
</dbReference>
<dbReference type="SUPFAM" id="SSF48403">
    <property type="entry name" value="Ankyrin repeat"/>
    <property type="match status" value="1"/>
</dbReference>
<dbReference type="AlphaFoldDB" id="A0A380TJV6"/>
<evidence type="ECO:0000313" key="2">
    <source>
        <dbReference type="EMBL" id="SUS06908.1"/>
    </source>
</evidence>
<organism evidence="3">
    <name type="scientific">metagenome</name>
    <dbReference type="NCBI Taxonomy" id="256318"/>
    <lineage>
        <taxon>unclassified sequences</taxon>
        <taxon>metagenomes</taxon>
    </lineage>
</organism>
<dbReference type="EMBL" id="UIDG01000275">
    <property type="protein sequence ID" value="SUS06908.1"/>
    <property type="molecule type" value="Genomic_DNA"/>
</dbReference>
<feature type="region of interest" description="Disordered" evidence="1">
    <location>
        <begin position="116"/>
        <end position="142"/>
    </location>
</feature>
<evidence type="ECO:0000256" key="1">
    <source>
        <dbReference type="SAM" id="MobiDB-lite"/>
    </source>
</evidence>
<dbReference type="InterPro" id="IPR036770">
    <property type="entry name" value="Ankyrin_rpt-contain_sf"/>
</dbReference>
<protein>
    <submittedName>
        <fullName evidence="3">Uncharacterized protein</fullName>
    </submittedName>
</protein>
<reference evidence="3" key="1">
    <citation type="submission" date="2018-07" db="EMBL/GenBank/DDBJ databases">
        <authorList>
            <person name="Quirk P.G."/>
            <person name="Krulwich T.A."/>
        </authorList>
    </citation>
    <scope>NUCLEOTIDE SEQUENCE</scope>
</reference>
<name>A0A380TJV6_9ZZZZ</name>
<gene>
    <name evidence="2" type="ORF">DF3PB_3460002</name>
    <name evidence="3" type="ORF">DF3PB_620013</name>
</gene>
<evidence type="ECO:0000313" key="3">
    <source>
        <dbReference type="EMBL" id="SUS08287.1"/>
    </source>
</evidence>
<dbReference type="Pfam" id="PF13637">
    <property type="entry name" value="Ank_4"/>
    <property type="match status" value="1"/>
</dbReference>